<dbReference type="EMBL" id="CAADEZ010000783">
    <property type="protein sequence ID" value="VFJ74515.1"/>
    <property type="molecule type" value="Genomic_DNA"/>
</dbReference>
<proteinExistence type="predicted"/>
<protein>
    <submittedName>
        <fullName evidence="2">Uncharacterized protein</fullName>
    </submittedName>
</protein>
<accession>A0A450TYB6</accession>
<evidence type="ECO:0000313" key="2">
    <source>
        <dbReference type="EMBL" id="VFJ74515.1"/>
    </source>
</evidence>
<name>A0A450TYB6_9GAMM</name>
<dbReference type="AlphaFoldDB" id="A0A450TYB6"/>
<evidence type="ECO:0000313" key="1">
    <source>
        <dbReference type="EMBL" id="VFJ74361.1"/>
    </source>
</evidence>
<dbReference type="EMBL" id="CAADFA010000784">
    <property type="protein sequence ID" value="VFJ74361.1"/>
    <property type="molecule type" value="Genomic_DNA"/>
</dbReference>
<organism evidence="2">
    <name type="scientific">Candidatus Kentrum sp. FM</name>
    <dbReference type="NCBI Taxonomy" id="2126340"/>
    <lineage>
        <taxon>Bacteria</taxon>
        <taxon>Pseudomonadati</taxon>
        <taxon>Pseudomonadota</taxon>
        <taxon>Gammaproteobacteria</taxon>
        <taxon>Candidatus Kentrum</taxon>
    </lineage>
</organism>
<reference evidence="2" key="1">
    <citation type="submission" date="2019-02" db="EMBL/GenBank/DDBJ databases">
        <authorList>
            <person name="Gruber-Vodicka R. H."/>
            <person name="Seah K. B. B."/>
        </authorList>
    </citation>
    <scope>NUCLEOTIDE SEQUENCE</scope>
    <source>
        <strain evidence="2">BECK_BZ163</strain>
        <strain evidence="1">BECK_BZ165</strain>
    </source>
</reference>
<sequence>MRGCEKIPALLPRSPNRAWRRCERFKIASCSSLHSPILTLARLASHVQEPSRYGWRFFHSLRELFTEEVAA</sequence>
<gene>
    <name evidence="2" type="ORF">BECKFM1743A_GA0114220_107834</name>
    <name evidence="1" type="ORF">BECKFM1743C_GA0114222_107844</name>
</gene>